<evidence type="ECO:0000313" key="3">
    <source>
        <dbReference type="Proteomes" id="UP001060336"/>
    </source>
</evidence>
<dbReference type="InterPro" id="IPR036411">
    <property type="entry name" value="TorD-like_sf"/>
</dbReference>
<sequence length="200" mass="21783">MTETARSLVSEEDAVRAHWYGLLAHFLARPPVAESLEIARSLGGDDTPLGKSVAAFAAAARAATPESGNDEFHQLFYGVGRGELVPHGSFYLTGFLNEKPLADLRDDLARLGVARADDVKEPEDHIAALCDVMAGMIRGDFGPACHLDRQAEFFDKHLAPWAEKFFEDLEGAKASVLYMPLGSIGRQFMAIEGESFRMLG</sequence>
<dbReference type="PANTHER" id="PTHR34227">
    <property type="entry name" value="CHAPERONE PROTEIN YCDY"/>
    <property type="match status" value="1"/>
</dbReference>
<keyword evidence="1" id="KW-0143">Chaperone</keyword>
<protein>
    <submittedName>
        <fullName evidence="2">Molecular chaperone TorD family protein</fullName>
    </submittedName>
</protein>
<dbReference type="Pfam" id="PF02613">
    <property type="entry name" value="Nitrate_red_del"/>
    <property type="match status" value="1"/>
</dbReference>
<organism evidence="2 3">
    <name type="scientific">Nisaea acidiphila</name>
    <dbReference type="NCBI Taxonomy" id="1862145"/>
    <lineage>
        <taxon>Bacteria</taxon>
        <taxon>Pseudomonadati</taxon>
        <taxon>Pseudomonadota</taxon>
        <taxon>Alphaproteobacteria</taxon>
        <taxon>Rhodospirillales</taxon>
        <taxon>Thalassobaculaceae</taxon>
        <taxon>Nisaea</taxon>
    </lineage>
</organism>
<dbReference type="KEGG" id="naci:NUH88_10050"/>
<dbReference type="InterPro" id="IPR050289">
    <property type="entry name" value="TorD/DmsD_chaperones"/>
</dbReference>
<dbReference type="Proteomes" id="UP001060336">
    <property type="component" value="Chromosome"/>
</dbReference>
<dbReference type="RefSeq" id="WP_257771851.1">
    <property type="nucleotide sequence ID" value="NZ_CP102480.1"/>
</dbReference>
<reference evidence="2" key="1">
    <citation type="submission" date="2022-08" db="EMBL/GenBank/DDBJ databases">
        <title>Nisaea acidiphila sp. nov., isolated from a marine algal debris and emended description of the genus Nisaea Urios et al. 2008.</title>
        <authorList>
            <person name="Kwon K."/>
        </authorList>
    </citation>
    <scope>NUCLEOTIDE SEQUENCE</scope>
    <source>
        <strain evidence="2">MEBiC11861</strain>
    </source>
</reference>
<keyword evidence="3" id="KW-1185">Reference proteome</keyword>
<dbReference type="InterPro" id="IPR020945">
    <property type="entry name" value="DMSO/NO3_reduct_chaperone"/>
</dbReference>
<gene>
    <name evidence="2" type="ORF">NUH88_10050</name>
</gene>
<dbReference type="PANTHER" id="PTHR34227:SF1">
    <property type="entry name" value="DIMETHYL SULFOXIDE REDUCTASE CHAPERONE-RELATED"/>
    <property type="match status" value="1"/>
</dbReference>
<evidence type="ECO:0000313" key="2">
    <source>
        <dbReference type="EMBL" id="UUX52027.1"/>
    </source>
</evidence>
<accession>A0A9J7AW56</accession>
<evidence type="ECO:0000256" key="1">
    <source>
        <dbReference type="ARBA" id="ARBA00023186"/>
    </source>
</evidence>
<dbReference type="Gene3D" id="1.10.3480.10">
    <property type="entry name" value="TorD-like"/>
    <property type="match status" value="1"/>
</dbReference>
<name>A0A9J7AW56_9PROT</name>
<dbReference type="SUPFAM" id="SSF89155">
    <property type="entry name" value="TorD-like"/>
    <property type="match status" value="1"/>
</dbReference>
<dbReference type="EMBL" id="CP102480">
    <property type="protein sequence ID" value="UUX52027.1"/>
    <property type="molecule type" value="Genomic_DNA"/>
</dbReference>
<dbReference type="AlphaFoldDB" id="A0A9J7AW56"/>
<proteinExistence type="predicted"/>